<sequence>MTIRVTCSFCGKQIKAKDSAAGKKGKCPDCGGVIKIPNPDEEEIYDAESTGEDDPFGFDDFDPNEGESVPSAQRKACPSCGEDIAKSASKCRFCGEIFDPALKAKAKREAKKNRKKDNADVDEDMTTGDWVVAAICSGIGCIAGIVWMIQGKPKGGKMVLVSIGFAVLWNVISAVIRALNQN</sequence>
<feature type="transmembrane region" description="Helical" evidence="2">
    <location>
        <begin position="158"/>
        <end position="179"/>
    </location>
</feature>
<evidence type="ECO:0000256" key="1">
    <source>
        <dbReference type="SAM" id="MobiDB-lite"/>
    </source>
</evidence>
<keyword evidence="2" id="KW-0472">Membrane</keyword>
<reference evidence="3 4" key="1">
    <citation type="submission" date="2019-03" db="EMBL/GenBank/DDBJ databases">
        <title>Deep-cultivation of Planctomycetes and their phenomic and genomic characterization uncovers novel biology.</title>
        <authorList>
            <person name="Wiegand S."/>
            <person name="Jogler M."/>
            <person name="Boedeker C."/>
            <person name="Pinto D."/>
            <person name="Vollmers J."/>
            <person name="Rivas-Marin E."/>
            <person name="Kohn T."/>
            <person name="Peeters S.H."/>
            <person name="Heuer A."/>
            <person name="Rast P."/>
            <person name="Oberbeckmann S."/>
            <person name="Bunk B."/>
            <person name="Jeske O."/>
            <person name="Meyerdierks A."/>
            <person name="Storesund J.E."/>
            <person name="Kallscheuer N."/>
            <person name="Luecker S."/>
            <person name="Lage O.M."/>
            <person name="Pohl T."/>
            <person name="Merkel B.J."/>
            <person name="Hornburger P."/>
            <person name="Mueller R.-W."/>
            <person name="Bruemmer F."/>
            <person name="Labrenz M."/>
            <person name="Spormann A.M."/>
            <person name="Op den Camp H."/>
            <person name="Overmann J."/>
            <person name="Amann R."/>
            <person name="Jetten M.S.M."/>
            <person name="Mascher T."/>
            <person name="Medema M.H."/>
            <person name="Devos D.P."/>
            <person name="Kaster A.-K."/>
            <person name="Ovreas L."/>
            <person name="Rohde M."/>
            <person name="Galperin M.Y."/>
            <person name="Jogler C."/>
        </authorList>
    </citation>
    <scope>NUCLEOTIDE SEQUENCE [LARGE SCALE GENOMIC DNA]</scope>
    <source>
        <strain evidence="3 4">Enr17</strain>
    </source>
</reference>
<dbReference type="Proteomes" id="UP000318313">
    <property type="component" value="Chromosome"/>
</dbReference>
<organism evidence="3 4">
    <name type="scientific">Gimesia fumaroli</name>
    <dbReference type="NCBI Taxonomy" id="2527976"/>
    <lineage>
        <taxon>Bacteria</taxon>
        <taxon>Pseudomonadati</taxon>
        <taxon>Planctomycetota</taxon>
        <taxon>Planctomycetia</taxon>
        <taxon>Planctomycetales</taxon>
        <taxon>Planctomycetaceae</taxon>
        <taxon>Gimesia</taxon>
    </lineage>
</organism>
<feature type="compositionally biased region" description="Acidic residues" evidence="1">
    <location>
        <begin position="46"/>
        <end position="65"/>
    </location>
</feature>
<dbReference type="OrthoDB" id="278173at2"/>
<dbReference type="RefSeq" id="WP_145307830.1">
    <property type="nucleotide sequence ID" value="NZ_CP037452.1"/>
</dbReference>
<evidence type="ECO:0008006" key="5">
    <source>
        <dbReference type="Google" id="ProtNLM"/>
    </source>
</evidence>
<dbReference type="KEGG" id="gfm:Enr17x_18150"/>
<accession>A0A518I9R2</accession>
<gene>
    <name evidence="3" type="ORF">Enr17x_18150</name>
</gene>
<evidence type="ECO:0000313" key="4">
    <source>
        <dbReference type="Proteomes" id="UP000318313"/>
    </source>
</evidence>
<evidence type="ECO:0000313" key="3">
    <source>
        <dbReference type="EMBL" id="QDV49794.1"/>
    </source>
</evidence>
<keyword evidence="2" id="KW-1133">Transmembrane helix</keyword>
<name>A0A518I9R2_9PLAN</name>
<proteinExistence type="predicted"/>
<dbReference type="EMBL" id="CP037452">
    <property type="protein sequence ID" value="QDV49794.1"/>
    <property type="molecule type" value="Genomic_DNA"/>
</dbReference>
<dbReference type="AlphaFoldDB" id="A0A518I9R2"/>
<protein>
    <recommendedName>
        <fullName evidence="5">Double zinc ribbon</fullName>
    </recommendedName>
</protein>
<keyword evidence="2" id="KW-0812">Transmembrane</keyword>
<keyword evidence="4" id="KW-1185">Reference proteome</keyword>
<evidence type="ECO:0000256" key="2">
    <source>
        <dbReference type="SAM" id="Phobius"/>
    </source>
</evidence>
<feature type="transmembrane region" description="Helical" evidence="2">
    <location>
        <begin position="130"/>
        <end position="149"/>
    </location>
</feature>
<feature type="region of interest" description="Disordered" evidence="1">
    <location>
        <begin position="46"/>
        <end position="72"/>
    </location>
</feature>